<evidence type="ECO:0000313" key="3">
    <source>
        <dbReference type="Proteomes" id="UP000321523"/>
    </source>
</evidence>
<dbReference type="Gene3D" id="1.20.1260.10">
    <property type="match status" value="1"/>
</dbReference>
<comment type="caution">
    <text evidence="2">The sequence shown here is derived from an EMBL/GenBank/DDBJ whole genome shotgun (WGS) entry which is preliminary data.</text>
</comment>
<evidence type="ECO:0000259" key="1">
    <source>
        <dbReference type="Pfam" id="PF12902"/>
    </source>
</evidence>
<evidence type="ECO:0000313" key="2">
    <source>
        <dbReference type="EMBL" id="GEO37720.1"/>
    </source>
</evidence>
<accession>A0A512DNH1</accession>
<gene>
    <name evidence="2" type="ORF">SAE02_18680</name>
</gene>
<dbReference type="InterPro" id="IPR026820">
    <property type="entry name" value="VioB/RebD_dom"/>
</dbReference>
<dbReference type="Proteomes" id="UP000321523">
    <property type="component" value="Unassembled WGS sequence"/>
</dbReference>
<name>A0A512DNH1_9PROT</name>
<keyword evidence="3" id="KW-1185">Reference proteome</keyword>
<sequence length="432" mass="47428">MFLGMAGAQGIVLPAACAALYDVARPSPAAAAKPAHKPGHKGAIRPDPGLEPAQARIVRDFMHPKLELIRLLHEAAEIEHALMVQYLYAAFSLKPEYEQVRGTGAPNVDDLVGVAVQEMQHLGAVNRLLVDLGAAPHMGRQDFPYEPDLYPFPFHLEPLSRHSLAKYVFTEAPEDALDIGQARSAEDRRFLAELRTVLGGDVRPNHVGTLYGTIIDLVSELQATPNTSRHPDLDAWKVKLEDIKGEGEIDHYHFFRNLFMGRHAGFGQQADIWKLAQADPAYPSYRLPLDPSAYKGHPNEIENPVALGLAWLGNLEYWTTLSLLDIHYREDGDAALDLARAHMLGPLWSMATYLPKLGAGMPFDPLSLGYAPGRTPAERVRFTALLVREAAQVAHALDKHLPGDFPAGQHAETIAALETDLVALLPAGNMHR</sequence>
<protein>
    <recommendedName>
        <fullName evidence="1">Iminophenyl-pyruvate dimer synthase domain-containing protein</fullName>
    </recommendedName>
</protein>
<dbReference type="CDD" id="cd00657">
    <property type="entry name" value="Ferritin_like"/>
    <property type="match status" value="1"/>
</dbReference>
<dbReference type="InterPro" id="IPR012347">
    <property type="entry name" value="Ferritin-like"/>
</dbReference>
<organism evidence="2 3">
    <name type="scientific">Skermanella aerolata</name>
    <dbReference type="NCBI Taxonomy" id="393310"/>
    <lineage>
        <taxon>Bacteria</taxon>
        <taxon>Pseudomonadati</taxon>
        <taxon>Pseudomonadota</taxon>
        <taxon>Alphaproteobacteria</taxon>
        <taxon>Rhodospirillales</taxon>
        <taxon>Azospirillaceae</taxon>
        <taxon>Skermanella</taxon>
    </lineage>
</organism>
<proteinExistence type="predicted"/>
<feature type="domain" description="Iminophenyl-pyruvate dimer synthase" evidence="1">
    <location>
        <begin position="72"/>
        <end position="225"/>
    </location>
</feature>
<dbReference type="Pfam" id="PF12902">
    <property type="entry name" value="Ferritin-like"/>
    <property type="match status" value="1"/>
</dbReference>
<dbReference type="EMBL" id="BJYZ01000007">
    <property type="protein sequence ID" value="GEO37720.1"/>
    <property type="molecule type" value="Genomic_DNA"/>
</dbReference>
<reference evidence="2 3" key="1">
    <citation type="submission" date="2019-07" db="EMBL/GenBank/DDBJ databases">
        <title>Whole genome shotgun sequence of Skermanella aerolata NBRC 106429.</title>
        <authorList>
            <person name="Hosoyama A."/>
            <person name="Uohara A."/>
            <person name="Ohji S."/>
            <person name="Ichikawa N."/>
        </authorList>
    </citation>
    <scope>NUCLEOTIDE SEQUENCE [LARGE SCALE GENOMIC DNA]</scope>
    <source>
        <strain evidence="2 3">NBRC 106429</strain>
    </source>
</reference>
<dbReference type="AlphaFoldDB" id="A0A512DNH1"/>